<dbReference type="Proteomes" id="UP001610728">
    <property type="component" value="Unassembled WGS sequence"/>
</dbReference>
<feature type="compositionally biased region" description="Low complexity" evidence="2">
    <location>
        <begin position="41"/>
        <end position="85"/>
    </location>
</feature>
<feature type="region of interest" description="Disordered" evidence="2">
    <location>
        <begin position="917"/>
        <end position="949"/>
    </location>
</feature>
<dbReference type="RefSeq" id="XP_070861113.1">
    <property type="nucleotide sequence ID" value="XM_071006362.1"/>
</dbReference>
<feature type="coiled-coil region" evidence="1">
    <location>
        <begin position="203"/>
        <end position="259"/>
    </location>
</feature>
<feature type="compositionally biased region" description="Polar residues" evidence="2">
    <location>
        <begin position="101"/>
        <end position="121"/>
    </location>
</feature>
<gene>
    <name evidence="3" type="ORF">HOO65_020475</name>
</gene>
<comment type="caution">
    <text evidence="3">The sequence shown here is derived from an EMBL/GenBank/DDBJ whole genome shotgun (WGS) entry which is preliminary data.</text>
</comment>
<name>A0ABR4MNU1_9PEZI</name>
<proteinExistence type="predicted"/>
<evidence type="ECO:0000256" key="1">
    <source>
        <dbReference type="SAM" id="Coils"/>
    </source>
</evidence>
<organism evidence="3 4">
    <name type="scientific">Ceratocystis lukuohia</name>
    <dbReference type="NCBI Taxonomy" id="2019550"/>
    <lineage>
        <taxon>Eukaryota</taxon>
        <taxon>Fungi</taxon>
        <taxon>Dikarya</taxon>
        <taxon>Ascomycota</taxon>
        <taxon>Pezizomycotina</taxon>
        <taxon>Sordariomycetes</taxon>
        <taxon>Hypocreomycetidae</taxon>
        <taxon>Microascales</taxon>
        <taxon>Ceratocystidaceae</taxon>
        <taxon>Ceratocystis</taxon>
    </lineage>
</organism>
<feature type="compositionally biased region" description="Polar residues" evidence="2">
    <location>
        <begin position="128"/>
        <end position="142"/>
    </location>
</feature>
<feature type="compositionally biased region" description="Pro residues" evidence="2">
    <location>
        <begin position="10"/>
        <end position="25"/>
    </location>
</feature>
<keyword evidence="4" id="KW-1185">Reference proteome</keyword>
<accession>A0ABR4MNU1</accession>
<feature type="region of interest" description="Disordered" evidence="2">
    <location>
        <begin position="755"/>
        <end position="849"/>
    </location>
</feature>
<evidence type="ECO:0000313" key="3">
    <source>
        <dbReference type="EMBL" id="KAL2889933.1"/>
    </source>
</evidence>
<feature type="coiled-coil region" evidence="1">
    <location>
        <begin position="391"/>
        <end position="418"/>
    </location>
</feature>
<evidence type="ECO:0000313" key="4">
    <source>
        <dbReference type="Proteomes" id="UP001610728"/>
    </source>
</evidence>
<feature type="region of interest" description="Disordered" evidence="2">
    <location>
        <begin position="1"/>
        <end position="148"/>
    </location>
</feature>
<feature type="compositionally biased region" description="Polar residues" evidence="2">
    <location>
        <begin position="938"/>
        <end position="949"/>
    </location>
</feature>
<feature type="compositionally biased region" description="Polar residues" evidence="2">
    <location>
        <begin position="811"/>
        <end position="821"/>
    </location>
</feature>
<dbReference type="EMBL" id="JABSNW010000002">
    <property type="protein sequence ID" value="KAL2889933.1"/>
    <property type="molecule type" value="Genomic_DNA"/>
</dbReference>
<dbReference type="GeneID" id="98116108"/>
<protein>
    <submittedName>
        <fullName evidence="3">Uncharacterized protein</fullName>
    </submittedName>
</protein>
<sequence>MSGPENAPISPAPVPTTAKAPPPIVTRPLQTQAQRKSGAMSSTSQSRPTSSSSAVSAPSPLIRPISRTSTAPSTSRPFSATATSTMGPSPPSSISFSPTSATHETSNAPRAPSSVTPSISVTDLAAATGTSSAPISRTTTPPMGSIVAIPPPPSAAVASPGANVASAAANQNALKPRSLKAILQSIIATVDEVRGRQNELDDVDEMLLEISELKGHLEASNAEFTALREHMTREVTTYKEKKDKELKTFKETKEKELQNFKTSKTNEIDTYKARKDLEVKTFRTTKEQELEAYKATRTKELEDIRASKTKEIEELNQARLKDREEFAASRAQEIEDAVAAARREFTESHQHTEEEMDKLRTERDTAVFTKESLMAAFENRYAQWDIDTRNHARDQARVKQLEEELKNATDTMSKLSSSLTQLTSDHEKCASKDREFANNAKGLSSEVAALMVKSNLKAKEASEYKKQATEYKKRYEKSHSRLGMLTLDTKDIADKFRDLDNSFHDLAWNFFSRELPTPTIKLTDLPGSLWSFPQVQSNSKAAQYLRSALAEALISYKLSTCIFQQFYIPEASHVGFESMRKILEWMDQEHADQAQAIRCQLAIVSDKLPDVAYLPTATATELCNLLQPWLNPDSEAGKSFKEGLILLMQRAMAIWQQMQRGSQLARAMVDSPEQRWLAAEDARERYSSLTLDENLQKQQAAAMALAGPEFDRPIAVLFPQIHFGNEICFSGHALFQSQACVVAARAERNATTTAAVGFMPRRRTIDASSGQRRPLTSSSNPVPSTGGGIPPGAQLEPTGSAASGVRPARPSSRQAVQSRISGFSHDGMCSSTSARGPGPGFPGHPDPNFATTTTTVAAMSSAMPAMPFTNTAFNHALLPNTQSIPVMVRPLPQTTGPPPVSQQDSEIMKKLSGFCQKKSNRSSRAHSIANDSGIGTPVQDSTTDDGSLIQNGRLGRLQTRSMTLPITSTAA</sequence>
<feature type="compositionally biased region" description="Polar residues" evidence="2">
    <location>
        <begin position="766"/>
        <end position="783"/>
    </location>
</feature>
<feature type="coiled-coil region" evidence="1">
    <location>
        <begin position="298"/>
        <end position="362"/>
    </location>
</feature>
<keyword evidence="1" id="KW-0175">Coiled coil</keyword>
<evidence type="ECO:0000256" key="2">
    <source>
        <dbReference type="SAM" id="MobiDB-lite"/>
    </source>
</evidence>
<reference evidence="3 4" key="1">
    <citation type="submission" date="2020-05" db="EMBL/GenBank/DDBJ databases">
        <title>Ceratocystis lukuohia genome.</title>
        <authorList>
            <person name="Harrington T.C."/>
            <person name="Kim K."/>
            <person name="Mayers C.G."/>
        </authorList>
    </citation>
    <scope>NUCLEOTIDE SEQUENCE [LARGE SCALE GENOMIC DNA]</scope>
    <source>
        <strain evidence="3 4">C4212</strain>
    </source>
</reference>